<dbReference type="EMBL" id="AZCX01000002">
    <property type="protein sequence ID" value="KRK48776.1"/>
    <property type="molecule type" value="Genomic_DNA"/>
</dbReference>
<dbReference type="Gene3D" id="3.30.1240.10">
    <property type="match status" value="1"/>
</dbReference>
<dbReference type="InterPro" id="IPR023214">
    <property type="entry name" value="HAD_sf"/>
</dbReference>
<dbReference type="InterPro" id="IPR000150">
    <property type="entry name" value="Cof"/>
</dbReference>
<dbReference type="InterPro" id="IPR036412">
    <property type="entry name" value="HAD-like_sf"/>
</dbReference>
<accession>A0A0R1HQP6</accession>
<dbReference type="NCBIfam" id="TIGR00099">
    <property type="entry name" value="Cof-subfamily"/>
    <property type="match status" value="1"/>
</dbReference>
<dbReference type="CDD" id="cd07516">
    <property type="entry name" value="HAD_Pase"/>
    <property type="match status" value="1"/>
</dbReference>
<gene>
    <name evidence="1" type="ORF">FC96_GL001095</name>
</gene>
<name>A0A0R1HQP6_9LACO</name>
<dbReference type="SUPFAM" id="SSF56784">
    <property type="entry name" value="HAD-like"/>
    <property type="match status" value="1"/>
</dbReference>
<evidence type="ECO:0000313" key="1">
    <source>
        <dbReference type="EMBL" id="KRK48776.1"/>
    </source>
</evidence>
<dbReference type="AlphaFoldDB" id="A0A0R1HQP6"/>
<keyword evidence="1" id="KW-0378">Hydrolase</keyword>
<protein>
    <submittedName>
        <fullName evidence="1">HAD superfamily hydrolase</fullName>
    </submittedName>
</protein>
<dbReference type="GO" id="GO:0005829">
    <property type="term" value="C:cytosol"/>
    <property type="evidence" value="ECO:0007669"/>
    <property type="project" value="TreeGrafter"/>
</dbReference>
<dbReference type="SFLD" id="SFLDS00003">
    <property type="entry name" value="Haloacid_Dehalogenase"/>
    <property type="match status" value="1"/>
</dbReference>
<evidence type="ECO:0000313" key="2">
    <source>
        <dbReference type="Proteomes" id="UP000050911"/>
    </source>
</evidence>
<dbReference type="PROSITE" id="PS01229">
    <property type="entry name" value="COF_2"/>
    <property type="match status" value="1"/>
</dbReference>
<dbReference type="STRING" id="1302272.FC96_GL001095"/>
<proteinExistence type="predicted"/>
<sequence>MIALDLDNTLLKDDKTISVVNETVLKQVRKQGIYVVLCTGRPINAIWHLIEQLGLTNPADFTITFNGALVINNTSREPIAKQGITKAELDPLYHFLKDNHFVMDVLDFDQVYPITDMKKSIYEDGLGGLIPFSALTFSELPDKTYAKVVVAAKPAEVDTVIAAIPDELRQQYHIVRSQPHILEFLSPTTDKAAGLKALLHHFDLDFSHLMAFGDAENDAGMLKAASVGVAMANSIPEILALTPYHTDTNENDGVAKFVTNYFEDKGAKPNPIGR</sequence>
<organism evidence="1 2">
    <name type="scientific">Secundilactobacillus kimchicus JCM 15530</name>
    <dbReference type="NCBI Taxonomy" id="1302272"/>
    <lineage>
        <taxon>Bacteria</taxon>
        <taxon>Bacillati</taxon>
        <taxon>Bacillota</taxon>
        <taxon>Bacilli</taxon>
        <taxon>Lactobacillales</taxon>
        <taxon>Lactobacillaceae</taxon>
        <taxon>Secundilactobacillus</taxon>
    </lineage>
</organism>
<dbReference type="Pfam" id="PF08282">
    <property type="entry name" value="Hydrolase_3"/>
    <property type="match status" value="1"/>
</dbReference>
<dbReference type="SFLD" id="SFLDG01140">
    <property type="entry name" value="C2.B:_Phosphomannomutase_and_P"/>
    <property type="match status" value="1"/>
</dbReference>
<dbReference type="PATRIC" id="fig|1302272.5.peg.1101"/>
<dbReference type="Gene3D" id="3.40.50.1000">
    <property type="entry name" value="HAD superfamily/HAD-like"/>
    <property type="match status" value="1"/>
</dbReference>
<dbReference type="PANTHER" id="PTHR10000:SF8">
    <property type="entry name" value="HAD SUPERFAMILY HYDROLASE-LIKE, TYPE 3"/>
    <property type="match status" value="1"/>
</dbReference>
<comment type="caution">
    <text evidence="1">The sequence shown here is derived from an EMBL/GenBank/DDBJ whole genome shotgun (WGS) entry which is preliminary data.</text>
</comment>
<dbReference type="GO" id="GO:0000287">
    <property type="term" value="F:magnesium ion binding"/>
    <property type="evidence" value="ECO:0007669"/>
    <property type="project" value="TreeGrafter"/>
</dbReference>
<dbReference type="Proteomes" id="UP000050911">
    <property type="component" value="Unassembled WGS sequence"/>
</dbReference>
<dbReference type="GO" id="GO:0016791">
    <property type="term" value="F:phosphatase activity"/>
    <property type="evidence" value="ECO:0007669"/>
    <property type="project" value="UniProtKB-ARBA"/>
</dbReference>
<keyword evidence="2" id="KW-1185">Reference proteome</keyword>
<dbReference type="PANTHER" id="PTHR10000">
    <property type="entry name" value="PHOSPHOSERINE PHOSPHATASE"/>
    <property type="match status" value="1"/>
</dbReference>
<reference evidence="1 2" key="1">
    <citation type="journal article" date="2015" name="Genome Announc.">
        <title>Expanding the biotechnology potential of lactobacilli through comparative genomics of 213 strains and associated genera.</title>
        <authorList>
            <person name="Sun Z."/>
            <person name="Harris H.M."/>
            <person name="McCann A."/>
            <person name="Guo C."/>
            <person name="Argimon S."/>
            <person name="Zhang W."/>
            <person name="Yang X."/>
            <person name="Jeffery I.B."/>
            <person name="Cooney J.C."/>
            <person name="Kagawa T.F."/>
            <person name="Liu W."/>
            <person name="Song Y."/>
            <person name="Salvetti E."/>
            <person name="Wrobel A."/>
            <person name="Rasinkangas P."/>
            <person name="Parkhill J."/>
            <person name="Rea M.C."/>
            <person name="O'Sullivan O."/>
            <person name="Ritari J."/>
            <person name="Douillard F.P."/>
            <person name="Paul Ross R."/>
            <person name="Yang R."/>
            <person name="Briner A.E."/>
            <person name="Felis G.E."/>
            <person name="de Vos W.M."/>
            <person name="Barrangou R."/>
            <person name="Klaenhammer T.R."/>
            <person name="Caufield P.W."/>
            <person name="Cui Y."/>
            <person name="Zhang H."/>
            <person name="O'Toole P.W."/>
        </authorList>
    </citation>
    <scope>NUCLEOTIDE SEQUENCE [LARGE SCALE GENOMIC DNA]</scope>
    <source>
        <strain evidence="1 2">JCM 15530</strain>
    </source>
</reference>